<dbReference type="AlphaFoldDB" id="A0A1A8EHW6"/>
<reference evidence="1" key="1">
    <citation type="submission" date="2016-05" db="EMBL/GenBank/DDBJ databases">
        <authorList>
            <person name="Lavstsen T."/>
            <person name="Jespersen J.S."/>
        </authorList>
    </citation>
    <scope>NUCLEOTIDE SEQUENCE</scope>
    <source>
        <tissue evidence="1">Brain</tissue>
    </source>
</reference>
<protein>
    <submittedName>
        <fullName evidence="1">SVOP-like</fullName>
    </submittedName>
</protein>
<proteinExistence type="predicted"/>
<gene>
    <name evidence="1" type="primary">SVOPL</name>
</gene>
<sequence>EGCVRRVCVECVLLSAHVVCAYVRLVHLPAQHGGLRRCRSVTGVCVEDRVYPGEVPSLPSAAGHYLLDDGLRADH</sequence>
<feature type="non-terminal residue" evidence="1">
    <location>
        <position position="1"/>
    </location>
</feature>
<name>A0A1A8EHW6_9TELE</name>
<accession>A0A1A8EHW6</accession>
<dbReference type="EMBL" id="HAEB01000263">
    <property type="protein sequence ID" value="SBQ46690.1"/>
    <property type="molecule type" value="Transcribed_RNA"/>
</dbReference>
<feature type="non-terminal residue" evidence="1">
    <location>
        <position position="75"/>
    </location>
</feature>
<organism evidence="1">
    <name type="scientific">Nothobranchius korthausae</name>
    <dbReference type="NCBI Taxonomy" id="1143690"/>
    <lineage>
        <taxon>Eukaryota</taxon>
        <taxon>Metazoa</taxon>
        <taxon>Chordata</taxon>
        <taxon>Craniata</taxon>
        <taxon>Vertebrata</taxon>
        <taxon>Euteleostomi</taxon>
        <taxon>Actinopterygii</taxon>
        <taxon>Neopterygii</taxon>
        <taxon>Teleostei</taxon>
        <taxon>Neoteleostei</taxon>
        <taxon>Acanthomorphata</taxon>
        <taxon>Ovalentaria</taxon>
        <taxon>Atherinomorphae</taxon>
        <taxon>Cyprinodontiformes</taxon>
        <taxon>Nothobranchiidae</taxon>
        <taxon>Nothobranchius</taxon>
    </lineage>
</organism>
<reference evidence="1" key="2">
    <citation type="submission" date="2016-06" db="EMBL/GenBank/DDBJ databases">
        <title>The genome of a short-lived fish provides insights into sex chromosome evolution and the genetic control of aging.</title>
        <authorList>
            <person name="Reichwald K."/>
            <person name="Felder M."/>
            <person name="Petzold A."/>
            <person name="Koch P."/>
            <person name="Groth M."/>
            <person name="Platzer M."/>
        </authorList>
    </citation>
    <scope>NUCLEOTIDE SEQUENCE</scope>
    <source>
        <tissue evidence="1">Brain</tissue>
    </source>
</reference>
<evidence type="ECO:0000313" key="1">
    <source>
        <dbReference type="EMBL" id="SBQ46690.1"/>
    </source>
</evidence>